<feature type="region of interest" description="Disordered" evidence="5">
    <location>
        <begin position="552"/>
        <end position="574"/>
    </location>
</feature>
<sequence>MRPICLTLKNLGPYEDQTIHFDRLEHAKTFLIAGPTGSGKTTIFDAITFALYGSGASDDRDVESMRSDFADPNEPTEVDFTFEHQGLVYHIIRKPKQTLNKKRGSGQKEYGSEGVLDIYKHDQKIDEIKRLREINLKIESVLQINREQFVQVILLPQGDFQHFLLAPSSEKESVLRKIFKTQLYQRWADFLNDMKKQQGKQYLDWQNDIQKSLDNVQWLSDFKPGAKTIDDQQIKLLKHQQKHVQNQLAHKKKQLQTMRDQAARAKQRLEHDQQINQQIDDLNQSKQKLQSLNHQSKDYDQLSNQIQNLKWAQQLKPSYERNEDLKRQLKQHQSQLNQTDQDLSDAQKNQKDVQTKADQLEKQKTNQEKLQNERAVLTKERPSFEQMDQLKQQVKNADESLAQSQSKVKMLRTNLDDLTTEDQKLTDAIKQQPQIQTDLYLAQQKQRDLERSKKDLKHLFDLQSQLDDLNQRIKINQSDLKRVQKLVSSRKKRADELHQQQLQGQIVNLVQQLKPGTPCPICGSKQHPLPAHVQQIEPVADKAVKAADQNLSNAHDQQSQLTTQIKERQEQQKQLTNQLSDGLNALLTAMKNLQIKPDSRELVSIQSDLRKASETNDKSLKHVQSKLNQIKQQQTQHENDQHHITEQKETLDQAQKQLQSAQNEAQKYQVRLSDVKHNLPNGFPDIQALDHRLADLNQQIDDYQQAVDANHQKLHQIETTIASLAATKTSLEEQIKNSHDEQQNVSNQLKQAVHDHQSIDQIGTLIDLIHQVDQLDRKEKQLEEYQNQVQKLQAEIKAQANAIGAHDKIDLKHDQKQIDHLSEQLNQFENDYDQQNQRFTLNDATSKQIQNDLSQINKHADKIHQLDLLVTTVTGNNDVKLGLERYVLRAELIRILAAANHHFKSLSSGRYVFALHSSSGAYQKNTGLEVDVYDDDVGKRRSVHTLSGGEKFIASLSLALALGEVIQEESGGINIDTLFIDEGFGSLDRESLDVAMNTLDRLNGEHQMIGIISHVESLQSRIPYQIRVHKQIDGKSTAKIVTPETAH</sequence>
<dbReference type="GO" id="GO:0016887">
    <property type="term" value="F:ATP hydrolysis activity"/>
    <property type="evidence" value="ECO:0007669"/>
    <property type="project" value="InterPro"/>
</dbReference>
<feature type="compositionally biased region" description="Polar residues" evidence="5">
    <location>
        <begin position="552"/>
        <end position="564"/>
    </location>
</feature>
<proteinExistence type="inferred from homology"/>
<dbReference type="EMBL" id="BRPL01000002">
    <property type="protein sequence ID" value="GLB46220.1"/>
    <property type="molecule type" value="Genomic_DNA"/>
</dbReference>
<dbReference type="InterPro" id="IPR038729">
    <property type="entry name" value="Rad50/SbcC_AAA"/>
</dbReference>
<dbReference type="RefSeq" id="WP_286135678.1">
    <property type="nucleotide sequence ID" value="NZ_BRPL01000002.1"/>
</dbReference>
<evidence type="ECO:0000256" key="3">
    <source>
        <dbReference type="ARBA" id="ARBA00013368"/>
    </source>
</evidence>
<comment type="similarity">
    <text evidence="1">Belongs to the SMC family. SbcC subfamily.</text>
</comment>
<dbReference type="PANTHER" id="PTHR32114">
    <property type="entry name" value="ABC TRANSPORTER ABCH.3"/>
    <property type="match status" value="1"/>
</dbReference>
<dbReference type="Gene3D" id="3.40.50.300">
    <property type="entry name" value="P-loop containing nucleotide triphosphate hydrolases"/>
    <property type="match status" value="2"/>
</dbReference>
<dbReference type="Proteomes" id="UP001144204">
    <property type="component" value="Unassembled WGS sequence"/>
</dbReference>
<evidence type="ECO:0000259" key="6">
    <source>
        <dbReference type="Pfam" id="PF13476"/>
    </source>
</evidence>
<feature type="domain" description="Rad50/SbcC-type AAA" evidence="6">
    <location>
        <begin position="6"/>
        <end position="290"/>
    </location>
</feature>
<evidence type="ECO:0000256" key="4">
    <source>
        <dbReference type="SAM" id="Coils"/>
    </source>
</evidence>
<reference evidence="7" key="2">
    <citation type="journal article" date="2023" name="PLoS ONE">
        <title>Philodulcilactobacillus myokoensis gen. nov., sp. nov., a fructophilic, acidophilic, and agar-phobic lactic acid bacterium isolated from fermented vegetable extracts.</title>
        <authorList>
            <person name="Kouya T."/>
            <person name="Ishiyama Y."/>
            <person name="Ohashi S."/>
            <person name="Kumakubo R."/>
            <person name="Yamazaki T."/>
            <person name="Otaki T."/>
        </authorList>
    </citation>
    <scope>NUCLEOTIDE SEQUENCE</scope>
    <source>
        <strain evidence="7">WR16-4</strain>
    </source>
</reference>
<dbReference type="SUPFAM" id="SSF57997">
    <property type="entry name" value="Tropomyosin"/>
    <property type="match status" value="1"/>
</dbReference>
<evidence type="ECO:0000313" key="8">
    <source>
        <dbReference type="Proteomes" id="UP001144204"/>
    </source>
</evidence>
<evidence type="ECO:0000256" key="2">
    <source>
        <dbReference type="ARBA" id="ARBA00011322"/>
    </source>
</evidence>
<accession>A0A9W6ERP8</accession>
<organism evidence="7 8">
    <name type="scientific">Philodulcilactobacillus myokoensis</name>
    <dbReference type="NCBI Taxonomy" id="2929573"/>
    <lineage>
        <taxon>Bacteria</taxon>
        <taxon>Bacillati</taxon>
        <taxon>Bacillota</taxon>
        <taxon>Bacilli</taxon>
        <taxon>Lactobacillales</taxon>
        <taxon>Lactobacillaceae</taxon>
        <taxon>Philodulcilactobacillus</taxon>
    </lineage>
</organism>
<keyword evidence="4" id="KW-0175">Coiled coil</keyword>
<gene>
    <name evidence="7" type="primary">sbcC</name>
    <name evidence="7" type="ORF">WR164_01990</name>
</gene>
<evidence type="ECO:0000256" key="5">
    <source>
        <dbReference type="SAM" id="MobiDB-lite"/>
    </source>
</evidence>
<feature type="coiled-coil region" evidence="4">
    <location>
        <begin position="620"/>
        <end position="838"/>
    </location>
</feature>
<dbReference type="AlphaFoldDB" id="A0A9W6ERP8"/>
<dbReference type="GO" id="GO:0006302">
    <property type="term" value="P:double-strand break repair"/>
    <property type="evidence" value="ECO:0007669"/>
    <property type="project" value="InterPro"/>
</dbReference>
<protein>
    <recommendedName>
        <fullName evidence="3">Nuclease SbcCD subunit C</fullName>
    </recommendedName>
</protein>
<keyword evidence="8" id="KW-1185">Reference proteome</keyword>
<dbReference type="Pfam" id="PF13476">
    <property type="entry name" value="AAA_23"/>
    <property type="match status" value="1"/>
</dbReference>
<dbReference type="Gene3D" id="1.10.287.1490">
    <property type="match status" value="1"/>
</dbReference>
<evidence type="ECO:0000313" key="7">
    <source>
        <dbReference type="EMBL" id="GLB46220.1"/>
    </source>
</evidence>
<dbReference type="InterPro" id="IPR027417">
    <property type="entry name" value="P-loop_NTPase"/>
</dbReference>
<feature type="compositionally biased region" description="Polar residues" evidence="5">
    <location>
        <begin position="331"/>
        <end position="347"/>
    </location>
</feature>
<dbReference type="PANTHER" id="PTHR32114:SF2">
    <property type="entry name" value="ABC TRANSPORTER ABCH.3"/>
    <property type="match status" value="1"/>
</dbReference>
<reference evidence="7" key="1">
    <citation type="submission" date="2022-07" db="EMBL/GenBank/DDBJ databases">
        <authorList>
            <person name="Kouya T."/>
            <person name="Ishiyama Y."/>
        </authorList>
    </citation>
    <scope>NUCLEOTIDE SEQUENCE</scope>
    <source>
        <strain evidence="7">WR16-4</strain>
    </source>
</reference>
<feature type="region of interest" description="Disordered" evidence="5">
    <location>
        <begin position="323"/>
        <end position="370"/>
    </location>
</feature>
<evidence type="ECO:0000256" key="1">
    <source>
        <dbReference type="ARBA" id="ARBA00006930"/>
    </source>
</evidence>
<feature type="region of interest" description="Disordered" evidence="5">
    <location>
        <begin position="249"/>
        <end position="271"/>
    </location>
</feature>
<dbReference type="SUPFAM" id="SSF52540">
    <property type="entry name" value="P-loop containing nucleoside triphosphate hydrolases"/>
    <property type="match status" value="1"/>
</dbReference>
<comment type="caution">
    <text evidence="7">The sequence shown here is derived from an EMBL/GenBank/DDBJ whole genome shotgun (WGS) entry which is preliminary data.</text>
</comment>
<feature type="compositionally biased region" description="Basic and acidic residues" evidence="5">
    <location>
        <begin position="261"/>
        <end position="271"/>
    </location>
</feature>
<feature type="compositionally biased region" description="Basic and acidic residues" evidence="5">
    <location>
        <begin position="348"/>
        <end position="370"/>
    </location>
</feature>
<dbReference type="Pfam" id="PF13558">
    <property type="entry name" value="SbcC_Walker_B"/>
    <property type="match status" value="1"/>
</dbReference>
<name>A0A9W6ERP8_9LACO</name>
<comment type="subunit">
    <text evidence="2">Heterodimer of SbcC and SbcD.</text>
</comment>